<dbReference type="NCBIfam" id="TIGR00135">
    <property type="entry name" value="gatC"/>
    <property type="match status" value="1"/>
</dbReference>
<evidence type="ECO:0000256" key="1">
    <source>
        <dbReference type="ARBA" id="ARBA00010757"/>
    </source>
</evidence>
<dbReference type="RefSeq" id="WP_193736950.1">
    <property type="nucleotide sequence ID" value="NZ_CP063304.1"/>
</dbReference>
<dbReference type="PANTHER" id="PTHR15004">
    <property type="entry name" value="GLUTAMYL-TRNA(GLN) AMIDOTRANSFERASE SUBUNIT C, MITOCHONDRIAL"/>
    <property type="match status" value="1"/>
</dbReference>
<dbReference type="GO" id="GO:0006450">
    <property type="term" value="P:regulation of translational fidelity"/>
    <property type="evidence" value="ECO:0007669"/>
    <property type="project" value="InterPro"/>
</dbReference>
<feature type="region of interest" description="Disordered" evidence="7">
    <location>
        <begin position="73"/>
        <end position="97"/>
    </location>
</feature>
<comment type="function">
    <text evidence="3 6">Allows the formation of correctly charged Asn-tRNA(Asn) or Gln-tRNA(Gln) through the transamidation of misacylated Asp-tRNA(Asn) or Glu-tRNA(Gln) in organisms which lack either or both of asparaginyl-tRNA or glutaminyl-tRNA synthetases. The reaction takes place in the presence of glutamine and ATP through an activated phospho-Asp-tRNA(Asn) or phospho-Glu-tRNA(Gln).</text>
</comment>
<sequence>MAEKITDEMINYVSILAKLDLDGDERNKAKEEMQKMLNYVDKLKELDTDGIEPMSHILPVDNVFREDVVTNDDDRDNMLANAPKKKDGQYLVPKTVE</sequence>
<comment type="catalytic activity">
    <reaction evidence="5 6">
        <text>L-glutamyl-tRNA(Gln) + L-glutamine + ATP + H2O = L-glutaminyl-tRNA(Gln) + L-glutamate + ADP + phosphate + H(+)</text>
        <dbReference type="Rhea" id="RHEA:17521"/>
        <dbReference type="Rhea" id="RHEA-COMP:9681"/>
        <dbReference type="Rhea" id="RHEA-COMP:9684"/>
        <dbReference type="ChEBI" id="CHEBI:15377"/>
        <dbReference type="ChEBI" id="CHEBI:15378"/>
        <dbReference type="ChEBI" id="CHEBI:29985"/>
        <dbReference type="ChEBI" id="CHEBI:30616"/>
        <dbReference type="ChEBI" id="CHEBI:43474"/>
        <dbReference type="ChEBI" id="CHEBI:58359"/>
        <dbReference type="ChEBI" id="CHEBI:78520"/>
        <dbReference type="ChEBI" id="CHEBI:78521"/>
        <dbReference type="ChEBI" id="CHEBI:456216"/>
    </reaction>
</comment>
<dbReference type="Gene3D" id="1.10.20.60">
    <property type="entry name" value="Glu-tRNAGln amidotransferase C subunit, N-terminal domain"/>
    <property type="match status" value="1"/>
</dbReference>
<dbReference type="HAMAP" id="MF_00122">
    <property type="entry name" value="GatC"/>
    <property type="match status" value="1"/>
</dbReference>
<evidence type="ECO:0000313" key="8">
    <source>
        <dbReference type="EMBL" id="QOV20636.1"/>
    </source>
</evidence>
<evidence type="ECO:0000256" key="2">
    <source>
        <dbReference type="ARBA" id="ARBA00011123"/>
    </source>
</evidence>
<evidence type="ECO:0000256" key="4">
    <source>
        <dbReference type="ARBA" id="ARBA00047380"/>
    </source>
</evidence>
<dbReference type="KEGG" id="bliq:INP51_06800"/>
<dbReference type="GO" id="GO:0070681">
    <property type="term" value="P:glutaminyl-tRNAGln biosynthesis via transamidation"/>
    <property type="evidence" value="ECO:0007669"/>
    <property type="project" value="TreeGrafter"/>
</dbReference>
<dbReference type="PANTHER" id="PTHR15004:SF0">
    <property type="entry name" value="GLUTAMYL-TRNA(GLN) AMIDOTRANSFERASE SUBUNIT C, MITOCHONDRIAL"/>
    <property type="match status" value="1"/>
</dbReference>
<evidence type="ECO:0000256" key="6">
    <source>
        <dbReference type="HAMAP-Rule" id="MF_00122"/>
    </source>
</evidence>
<accession>A0A7M2RJX5</accession>
<dbReference type="InterPro" id="IPR036113">
    <property type="entry name" value="Asp/Glu-ADT_sf_sub_c"/>
</dbReference>
<comment type="catalytic activity">
    <reaction evidence="4 6">
        <text>L-aspartyl-tRNA(Asn) + L-glutamine + ATP + H2O = L-asparaginyl-tRNA(Asn) + L-glutamate + ADP + phosphate + 2 H(+)</text>
        <dbReference type="Rhea" id="RHEA:14513"/>
        <dbReference type="Rhea" id="RHEA-COMP:9674"/>
        <dbReference type="Rhea" id="RHEA-COMP:9677"/>
        <dbReference type="ChEBI" id="CHEBI:15377"/>
        <dbReference type="ChEBI" id="CHEBI:15378"/>
        <dbReference type="ChEBI" id="CHEBI:29985"/>
        <dbReference type="ChEBI" id="CHEBI:30616"/>
        <dbReference type="ChEBI" id="CHEBI:43474"/>
        <dbReference type="ChEBI" id="CHEBI:58359"/>
        <dbReference type="ChEBI" id="CHEBI:78515"/>
        <dbReference type="ChEBI" id="CHEBI:78516"/>
        <dbReference type="ChEBI" id="CHEBI:456216"/>
    </reaction>
</comment>
<evidence type="ECO:0000313" key="9">
    <source>
        <dbReference type="Proteomes" id="UP000593601"/>
    </source>
</evidence>
<evidence type="ECO:0000256" key="5">
    <source>
        <dbReference type="ARBA" id="ARBA00047913"/>
    </source>
</evidence>
<dbReference type="AlphaFoldDB" id="A0A7M2RJX5"/>
<dbReference type="GO" id="GO:0050567">
    <property type="term" value="F:glutaminyl-tRNA synthase (glutamine-hydrolyzing) activity"/>
    <property type="evidence" value="ECO:0007669"/>
    <property type="project" value="UniProtKB-UniRule"/>
</dbReference>
<dbReference type="SUPFAM" id="SSF141000">
    <property type="entry name" value="Glu-tRNAGln amidotransferase C subunit"/>
    <property type="match status" value="1"/>
</dbReference>
<comment type="subunit">
    <text evidence="2 6">Heterotrimer of A, B and C subunits.</text>
</comment>
<proteinExistence type="inferred from homology"/>
<organism evidence="8 9">
    <name type="scientific">Blautia liquoris</name>
    <dbReference type="NCBI Taxonomy" id="2779518"/>
    <lineage>
        <taxon>Bacteria</taxon>
        <taxon>Bacillati</taxon>
        <taxon>Bacillota</taxon>
        <taxon>Clostridia</taxon>
        <taxon>Lachnospirales</taxon>
        <taxon>Lachnospiraceae</taxon>
        <taxon>Blautia</taxon>
    </lineage>
</organism>
<evidence type="ECO:0000256" key="3">
    <source>
        <dbReference type="ARBA" id="ARBA00024799"/>
    </source>
</evidence>
<keyword evidence="6" id="KW-0547">Nucleotide-binding</keyword>
<name>A0A7M2RJX5_9FIRM</name>
<dbReference type="GO" id="GO:0016740">
    <property type="term" value="F:transferase activity"/>
    <property type="evidence" value="ECO:0007669"/>
    <property type="project" value="UniProtKB-KW"/>
</dbReference>
<evidence type="ECO:0000256" key="7">
    <source>
        <dbReference type="SAM" id="MobiDB-lite"/>
    </source>
</evidence>
<keyword evidence="9" id="KW-1185">Reference proteome</keyword>
<dbReference type="EC" id="6.3.5.-" evidence="6"/>
<keyword evidence="8" id="KW-0808">Transferase</keyword>
<dbReference type="InterPro" id="IPR003837">
    <property type="entry name" value="GatC"/>
</dbReference>
<dbReference type="GO" id="GO:0005524">
    <property type="term" value="F:ATP binding"/>
    <property type="evidence" value="ECO:0007669"/>
    <property type="project" value="UniProtKB-KW"/>
</dbReference>
<dbReference type="Pfam" id="PF02686">
    <property type="entry name" value="GatC"/>
    <property type="match status" value="1"/>
</dbReference>
<dbReference type="EMBL" id="CP063304">
    <property type="protein sequence ID" value="QOV20636.1"/>
    <property type="molecule type" value="Genomic_DNA"/>
</dbReference>
<dbReference type="Proteomes" id="UP000593601">
    <property type="component" value="Chromosome"/>
</dbReference>
<protein>
    <recommendedName>
        <fullName evidence="6">Aspartyl/glutamyl-tRNA(Asn/Gln) amidotransferase subunit C</fullName>
        <shortName evidence="6">Asp/Glu-ADT subunit C</shortName>
        <ecNumber evidence="6">6.3.5.-</ecNumber>
    </recommendedName>
</protein>
<gene>
    <name evidence="6 8" type="primary">gatC</name>
    <name evidence="8" type="ORF">INP51_06800</name>
</gene>
<reference evidence="8 9" key="1">
    <citation type="submission" date="2020-10" db="EMBL/GenBank/DDBJ databases">
        <title>Blautia liquoris sp.nov., isolated from the mud in a fermentation cellar used for the production of Chinese strong-flavoured liquor.</title>
        <authorList>
            <person name="Lu L."/>
        </authorList>
    </citation>
    <scope>NUCLEOTIDE SEQUENCE [LARGE SCALE GENOMIC DNA]</scope>
    <source>
        <strain evidence="8 9">LZLJ-3</strain>
    </source>
</reference>
<comment type="similarity">
    <text evidence="1 6">Belongs to the GatC family.</text>
</comment>
<dbReference type="GO" id="GO:0006412">
    <property type="term" value="P:translation"/>
    <property type="evidence" value="ECO:0007669"/>
    <property type="project" value="UniProtKB-UniRule"/>
</dbReference>
<keyword evidence="6" id="KW-0648">Protein biosynthesis</keyword>
<keyword evidence="6" id="KW-0436">Ligase</keyword>
<keyword evidence="6" id="KW-0067">ATP-binding</keyword>